<organism evidence="1 2">
    <name type="scientific">Hymenoscyphus albidus</name>
    <dbReference type="NCBI Taxonomy" id="595503"/>
    <lineage>
        <taxon>Eukaryota</taxon>
        <taxon>Fungi</taxon>
        <taxon>Dikarya</taxon>
        <taxon>Ascomycota</taxon>
        <taxon>Pezizomycotina</taxon>
        <taxon>Leotiomycetes</taxon>
        <taxon>Helotiales</taxon>
        <taxon>Helotiaceae</taxon>
        <taxon>Hymenoscyphus</taxon>
    </lineage>
</organism>
<dbReference type="Proteomes" id="UP000701801">
    <property type="component" value="Unassembled WGS sequence"/>
</dbReference>
<keyword evidence="2" id="KW-1185">Reference proteome</keyword>
<evidence type="ECO:0000313" key="2">
    <source>
        <dbReference type="Proteomes" id="UP000701801"/>
    </source>
</evidence>
<reference evidence="1" key="1">
    <citation type="submission" date="2021-07" db="EMBL/GenBank/DDBJ databases">
        <authorList>
            <person name="Durling M."/>
        </authorList>
    </citation>
    <scope>NUCLEOTIDE SEQUENCE</scope>
</reference>
<proteinExistence type="predicted"/>
<accession>A0A9N9LMD8</accession>
<dbReference type="AlphaFoldDB" id="A0A9N9LMD8"/>
<name>A0A9N9LMD8_9HELO</name>
<protein>
    <submittedName>
        <fullName evidence="1">Uncharacterized protein</fullName>
    </submittedName>
</protein>
<dbReference type="EMBL" id="CAJVRM010000128">
    <property type="protein sequence ID" value="CAG8975221.1"/>
    <property type="molecule type" value="Genomic_DNA"/>
</dbReference>
<dbReference type="OrthoDB" id="5405126at2759"/>
<comment type="caution">
    <text evidence="1">The sequence shown here is derived from an EMBL/GenBank/DDBJ whole genome shotgun (WGS) entry which is preliminary data.</text>
</comment>
<evidence type="ECO:0000313" key="1">
    <source>
        <dbReference type="EMBL" id="CAG8975221.1"/>
    </source>
</evidence>
<gene>
    <name evidence="1" type="ORF">HYALB_00004282</name>
</gene>
<sequence>MNASMLLQCVRRQARCAVKSSSSNWCLKPFQQRTFSSSRPWQKPGVIPKFTKTSSEELDTILSDVRNTYIIPAYLSAQQKELITKGKHRKMLENDEVFANIGGERIHLTPITLWFRNPLEKSILDAIKKMNDKDVENMIPLLEGLMQTESRIPRAVVWVRRIIKLLSDHNREDLVLAYVRQASDTGFPLANNSLVRSVMVSFLHKAMKAEWEPVATKQALSWCEQVLDLLEDPKYKPSPPENDPRLWYAVLSPPIFLTAKLAQQPGGEAEKEKLEDYVARMLRLERPQLITFNGDARKHFWLLTHVTQYDATQAALEVLEPRSEVGGELKKFSAQLKEHLDTLYNELVGTEWVAQKERAGMTDYEKTFGKR</sequence>